<dbReference type="Pfam" id="PF01810">
    <property type="entry name" value="LysE"/>
    <property type="match status" value="1"/>
</dbReference>
<evidence type="ECO:0000256" key="3">
    <source>
        <dbReference type="ARBA" id="ARBA00022692"/>
    </source>
</evidence>
<keyword evidence="3 6" id="KW-0812">Transmembrane</keyword>
<gene>
    <name evidence="7" type="ORF">FC69_GL001059</name>
</gene>
<dbReference type="EMBL" id="AZEX01000029">
    <property type="protein sequence ID" value="KRL60963.1"/>
    <property type="molecule type" value="Genomic_DNA"/>
</dbReference>
<reference evidence="7 8" key="1">
    <citation type="journal article" date="2015" name="Genome Announc.">
        <title>Expanding the biotechnology potential of lactobacilli through comparative genomics of 213 strains and associated genera.</title>
        <authorList>
            <person name="Sun Z."/>
            <person name="Harris H.M."/>
            <person name="McCann A."/>
            <person name="Guo C."/>
            <person name="Argimon S."/>
            <person name="Zhang W."/>
            <person name="Yang X."/>
            <person name="Jeffery I.B."/>
            <person name="Cooney J.C."/>
            <person name="Kagawa T.F."/>
            <person name="Liu W."/>
            <person name="Song Y."/>
            <person name="Salvetti E."/>
            <person name="Wrobel A."/>
            <person name="Rasinkangas P."/>
            <person name="Parkhill J."/>
            <person name="Rea M.C."/>
            <person name="O'Sullivan O."/>
            <person name="Ritari J."/>
            <person name="Douillard F.P."/>
            <person name="Paul Ross R."/>
            <person name="Yang R."/>
            <person name="Briner A.E."/>
            <person name="Felis G.E."/>
            <person name="de Vos W.M."/>
            <person name="Barrangou R."/>
            <person name="Klaenhammer T.R."/>
            <person name="Caufield P.W."/>
            <person name="Cui Y."/>
            <person name="Zhang H."/>
            <person name="O'Toole P.W."/>
        </authorList>
    </citation>
    <scope>NUCLEOTIDE SEQUENCE [LARGE SCALE GENOMIC DNA]</scope>
    <source>
        <strain evidence="7 8">DSM 14340</strain>
    </source>
</reference>
<keyword evidence="5 6" id="KW-0472">Membrane</keyword>
<sequence length="204" mass="22364">MMIFLKGMLIGFAFVAPIGMQNIFVFNNALSNTTKRAVLNSLFIWFFDALFSLVAFYGIGALIIKNEMVKLAIMGIGGLLILWIGYTIIRSARAAVEFGSLQAMPLKKVILTAFVAVWGNPQALIDGTLMLGALRGDMTASQTLPFMVGVLMATASWFFGIAILFSIFRDKVSPKFLMWVNLISALIIIGYGLTLITKVAFVLF</sequence>
<name>A0A0R1S482_9LACO</name>
<comment type="caution">
    <text evidence="7">The sequence shown here is derived from an EMBL/GenBank/DDBJ whole genome shotgun (WGS) entry which is preliminary data.</text>
</comment>
<dbReference type="Proteomes" id="UP000051264">
    <property type="component" value="Unassembled WGS sequence"/>
</dbReference>
<dbReference type="InterPro" id="IPR001123">
    <property type="entry name" value="LeuE-type"/>
</dbReference>
<protein>
    <recommendedName>
        <fullName evidence="9">Amino acid transporter</fullName>
    </recommendedName>
</protein>
<evidence type="ECO:0000256" key="1">
    <source>
        <dbReference type="ARBA" id="ARBA00004651"/>
    </source>
</evidence>
<evidence type="ECO:0000256" key="6">
    <source>
        <dbReference type="SAM" id="Phobius"/>
    </source>
</evidence>
<feature type="transmembrane region" description="Helical" evidence="6">
    <location>
        <begin position="42"/>
        <end position="64"/>
    </location>
</feature>
<dbReference type="AlphaFoldDB" id="A0A0R1S482"/>
<evidence type="ECO:0000256" key="2">
    <source>
        <dbReference type="ARBA" id="ARBA00022475"/>
    </source>
</evidence>
<evidence type="ECO:0008006" key="9">
    <source>
        <dbReference type="Google" id="ProtNLM"/>
    </source>
</evidence>
<evidence type="ECO:0000313" key="7">
    <source>
        <dbReference type="EMBL" id="KRL60963.1"/>
    </source>
</evidence>
<evidence type="ECO:0000256" key="4">
    <source>
        <dbReference type="ARBA" id="ARBA00022989"/>
    </source>
</evidence>
<feature type="transmembrane region" description="Helical" evidence="6">
    <location>
        <begin position="7"/>
        <end position="30"/>
    </location>
</feature>
<accession>A0A0R1S482</accession>
<keyword evidence="4 6" id="KW-1133">Transmembrane helix</keyword>
<dbReference type="GO" id="GO:0015171">
    <property type="term" value="F:amino acid transmembrane transporter activity"/>
    <property type="evidence" value="ECO:0007669"/>
    <property type="project" value="TreeGrafter"/>
</dbReference>
<dbReference type="STRING" id="1423747.FC69_GL001059"/>
<dbReference type="PATRIC" id="fig|1423747.3.peg.1081"/>
<feature type="transmembrane region" description="Helical" evidence="6">
    <location>
        <begin position="109"/>
        <end position="134"/>
    </location>
</feature>
<comment type="subcellular location">
    <subcellularLocation>
        <location evidence="1">Cell membrane</location>
        <topology evidence="1">Multi-pass membrane protein</topology>
    </subcellularLocation>
</comment>
<proteinExistence type="predicted"/>
<dbReference type="PANTHER" id="PTHR30086">
    <property type="entry name" value="ARGININE EXPORTER PROTEIN ARGO"/>
    <property type="match status" value="1"/>
</dbReference>
<organism evidence="7 8">
    <name type="scientific">Latilactobacillus fuchuensis DSM 14340 = JCM 11249</name>
    <dbReference type="NCBI Taxonomy" id="1423747"/>
    <lineage>
        <taxon>Bacteria</taxon>
        <taxon>Bacillati</taxon>
        <taxon>Bacillota</taxon>
        <taxon>Bacilli</taxon>
        <taxon>Lactobacillales</taxon>
        <taxon>Lactobacillaceae</taxon>
        <taxon>Latilactobacillus</taxon>
    </lineage>
</organism>
<feature type="transmembrane region" description="Helical" evidence="6">
    <location>
        <begin position="146"/>
        <end position="167"/>
    </location>
</feature>
<keyword evidence="2" id="KW-1003">Cell membrane</keyword>
<dbReference type="eggNOG" id="COG1279">
    <property type="taxonomic scope" value="Bacteria"/>
</dbReference>
<dbReference type="PANTHER" id="PTHR30086:SF20">
    <property type="entry name" value="ARGININE EXPORTER PROTEIN ARGO-RELATED"/>
    <property type="match status" value="1"/>
</dbReference>
<dbReference type="GO" id="GO:0005886">
    <property type="term" value="C:plasma membrane"/>
    <property type="evidence" value="ECO:0007669"/>
    <property type="project" value="UniProtKB-SubCell"/>
</dbReference>
<evidence type="ECO:0000313" key="8">
    <source>
        <dbReference type="Proteomes" id="UP000051264"/>
    </source>
</evidence>
<feature type="transmembrane region" description="Helical" evidence="6">
    <location>
        <begin position="179"/>
        <end position="203"/>
    </location>
</feature>
<evidence type="ECO:0000256" key="5">
    <source>
        <dbReference type="ARBA" id="ARBA00023136"/>
    </source>
</evidence>
<feature type="transmembrane region" description="Helical" evidence="6">
    <location>
        <begin position="71"/>
        <end position="89"/>
    </location>
</feature>